<feature type="domain" description="NAD-dependent epimerase/dehydratase" evidence="2">
    <location>
        <begin position="3"/>
        <end position="224"/>
    </location>
</feature>
<evidence type="ECO:0000313" key="4">
    <source>
        <dbReference type="EMBL" id="MTH29267.1"/>
    </source>
</evidence>
<gene>
    <name evidence="4" type="ORF">GJV77_04940</name>
</gene>
<keyword evidence="5" id="KW-1185">Reference proteome</keyword>
<evidence type="ECO:0000259" key="3">
    <source>
        <dbReference type="Pfam" id="PF08338"/>
    </source>
</evidence>
<comment type="similarity">
    <text evidence="1">Belongs to the NAD(P)-dependent epimerase/dehydratase family. SDR39U1 subfamily.</text>
</comment>
<dbReference type="InterPro" id="IPR010099">
    <property type="entry name" value="SDR39U1"/>
</dbReference>
<dbReference type="EMBL" id="WMJY01000008">
    <property type="protein sequence ID" value="MTH29267.1"/>
    <property type="molecule type" value="Genomic_DNA"/>
</dbReference>
<dbReference type="AlphaFoldDB" id="A0A7K1GK70"/>
<dbReference type="RefSeq" id="WP_155035247.1">
    <property type="nucleotide sequence ID" value="NZ_JAYMMG010000027.1"/>
</dbReference>
<dbReference type="SUPFAM" id="SSF51735">
    <property type="entry name" value="NAD(P)-binding Rossmann-fold domains"/>
    <property type="match status" value="1"/>
</dbReference>
<accession>A0A7K1GK70</accession>
<dbReference type="InterPro" id="IPR001509">
    <property type="entry name" value="Epimerase_deHydtase"/>
</dbReference>
<dbReference type="NCBIfam" id="TIGR01777">
    <property type="entry name" value="yfcH"/>
    <property type="match status" value="1"/>
</dbReference>
<dbReference type="PANTHER" id="PTHR11092:SF0">
    <property type="entry name" value="EPIMERASE FAMILY PROTEIN SDR39U1"/>
    <property type="match status" value="1"/>
</dbReference>
<sequence>MKILVTGATGFIGKRLVSHLLKQGHTIHFLSTSKRKLATQKNNVRGYYWNIATGEIDVSAFDAVDIIIHLAGANIAGSWSKLGKQAIIDSRVQSSKLLYNTLKRIKHNVSQVICSSAIGIYANTDEVQSEDQFTLATNFLGEVVQQWEKANTQLSELGIGVTLLRIGLVLDSQEGALPKMAMPIRWGMGSVLGSGKQVYSWVHIDDLVGLFYYLMINRKEGIYNAVAPEAVSNRVFTMTLGQVLHRPIFLPTIPGWLIRLGLGEKSCLVLEGQRVSSHKVESEGYQFIYSNLVDALEDIYSQ</sequence>
<feature type="domain" description="DUF1731" evidence="3">
    <location>
        <begin position="253"/>
        <end position="299"/>
    </location>
</feature>
<evidence type="ECO:0000313" key="5">
    <source>
        <dbReference type="Proteomes" id="UP000488936"/>
    </source>
</evidence>
<organism evidence="4 5">
    <name type="scientific">Myroides pelagicus</name>
    <dbReference type="NCBI Taxonomy" id="270914"/>
    <lineage>
        <taxon>Bacteria</taxon>
        <taxon>Pseudomonadati</taxon>
        <taxon>Bacteroidota</taxon>
        <taxon>Flavobacteriia</taxon>
        <taxon>Flavobacteriales</taxon>
        <taxon>Flavobacteriaceae</taxon>
        <taxon>Myroides</taxon>
    </lineage>
</organism>
<dbReference type="PANTHER" id="PTHR11092">
    <property type="entry name" value="SUGAR NUCLEOTIDE EPIMERASE RELATED"/>
    <property type="match status" value="1"/>
</dbReference>
<dbReference type="OrthoDB" id="9801773at2"/>
<name>A0A7K1GK70_9FLAO</name>
<protein>
    <submittedName>
        <fullName evidence="4">TIGR01777 family protein</fullName>
    </submittedName>
</protein>
<evidence type="ECO:0000259" key="2">
    <source>
        <dbReference type="Pfam" id="PF01370"/>
    </source>
</evidence>
<dbReference type="Gene3D" id="3.40.50.720">
    <property type="entry name" value="NAD(P)-binding Rossmann-like Domain"/>
    <property type="match status" value="1"/>
</dbReference>
<comment type="caution">
    <text evidence="4">The sequence shown here is derived from an EMBL/GenBank/DDBJ whole genome shotgun (WGS) entry which is preliminary data.</text>
</comment>
<dbReference type="InterPro" id="IPR036291">
    <property type="entry name" value="NAD(P)-bd_dom_sf"/>
</dbReference>
<evidence type="ECO:0000256" key="1">
    <source>
        <dbReference type="ARBA" id="ARBA00009353"/>
    </source>
</evidence>
<dbReference type="Proteomes" id="UP000488936">
    <property type="component" value="Unassembled WGS sequence"/>
</dbReference>
<dbReference type="InterPro" id="IPR013549">
    <property type="entry name" value="DUF1731"/>
</dbReference>
<dbReference type="Pfam" id="PF08338">
    <property type="entry name" value="DUF1731"/>
    <property type="match status" value="1"/>
</dbReference>
<dbReference type="Pfam" id="PF01370">
    <property type="entry name" value="Epimerase"/>
    <property type="match status" value="1"/>
</dbReference>
<proteinExistence type="inferred from homology"/>
<reference evidence="4 5" key="1">
    <citation type="journal article" date="2006" name="Int. J. Syst. Evol. Microbiol.">
        <title>Myroides pelagicus sp. nov., isolated from seawater in Thailand.</title>
        <authorList>
            <person name="Yoon J."/>
            <person name="Maneerat S."/>
            <person name="Kawai F."/>
            <person name="Yokota A."/>
        </authorList>
    </citation>
    <scope>NUCLEOTIDE SEQUENCE [LARGE SCALE GENOMIC DNA]</scope>
    <source>
        <strain evidence="4 5">SM1T</strain>
    </source>
</reference>